<dbReference type="GO" id="GO:0005524">
    <property type="term" value="F:ATP binding"/>
    <property type="evidence" value="ECO:0007669"/>
    <property type="project" value="TreeGrafter"/>
</dbReference>
<dbReference type="EMBL" id="JACHWJ010000004">
    <property type="protein sequence ID" value="MBB2958746.1"/>
    <property type="molecule type" value="Genomic_DNA"/>
</dbReference>
<feature type="compositionally biased region" description="Low complexity" evidence="1">
    <location>
        <begin position="276"/>
        <end position="293"/>
    </location>
</feature>
<dbReference type="InterPro" id="IPR050625">
    <property type="entry name" value="ParA/MinD_ATPase"/>
</dbReference>
<proteinExistence type="predicted"/>
<sequence length="612" mass="65822">MTTAEPDILALEVLIRRDGVGEIREGDSVERIIAADADELRNEIMTRVVDRATREQLVIDLRTIDIDGVFPLRVSPDGSLIETGNVGELAPGEDELTDRLKLGGTEGDSPAGDNNEAQGGALGGGEPHVDGGYEASVGANSDGFLPQGNVHETVRIPRVEMMHHALDHEVEVGPVAQDAQQLEPAQPGPEPQPQPTPARGFAPDGAAQGAPAGEAVAPPVWFEDRIDEDGLEDTQPWQPRFPRDARAQRELDEIENVETGPRDIIRPGLPPQPTNTAPVAASASVARAASTTAPERRKSDTSAPTLADLLADKQAAPEAPAQQGWRSALRFGTGGLIKLGPGEAERVKRDEIRRVQRQFDGSRTVVVMNPKGGAHKTTATLMIAATFGEIRGGYTLAWDNNETRGTLGWRSHAGNHRNTAVDFLRQLPRFEVSGGATIADVDRFVRPQGDAQFDVLASDDDAASAAIIDAEAFSRMHRTLSRFYRVLVVDTGNNMRASNWEAALDVADQLVIVSTAREDTAASAAWLADGLRERGFGEKLENAVTILSSPSAKEDQALTERLHHHFERLTRAVVEVPYDHAFVGGGELSVSSLKPATRDAWRTATAAIAERL</sequence>
<reference evidence="2 3" key="1">
    <citation type="submission" date="2020-08" db="EMBL/GenBank/DDBJ databases">
        <title>Sequencing the genomes of 1000 actinobacteria strains.</title>
        <authorList>
            <person name="Klenk H.-P."/>
        </authorList>
    </citation>
    <scope>NUCLEOTIDE SEQUENCE [LARGE SCALE GENOMIC DNA]</scope>
    <source>
        <strain evidence="2 3">DSM 20419</strain>
    </source>
</reference>
<organism evidence="2 3">
    <name type="scientific">Pseudoclavibacter helvolus</name>
    <dbReference type="NCBI Taxonomy" id="255205"/>
    <lineage>
        <taxon>Bacteria</taxon>
        <taxon>Bacillati</taxon>
        <taxon>Actinomycetota</taxon>
        <taxon>Actinomycetes</taxon>
        <taxon>Micrococcales</taxon>
        <taxon>Microbacteriaceae</taxon>
        <taxon>Pseudoclavibacter</taxon>
    </lineage>
</organism>
<protein>
    <submittedName>
        <fullName evidence="2">MinD-like ATPase involved in chromosome partitioning or flagellar assembly</fullName>
    </submittedName>
</protein>
<feature type="compositionally biased region" description="Pro residues" evidence="1">
    <location>
        <begin position="186"/>
        <end position="196"/>
    </location>
</feature>
<keyword evidence="2" id="KW-0969">Cilium</keyword>
<feature type="region of interest" description="Disordered" evidence="1">
    <location>
        <begin position="86"/>
        <end position="148"/>
    </location>
</feature>
<evidence type="ECO:0000313" key="2">
    <source>
        <dbReference type="EMBL" id="MBB2958746.1"/>
    </source>
</evidence>
<keyword evidence="3" id="KW-1185">Reference proteome</keyword>
<name>A0A7W4UQJ1_9MICO</name>
<feature type="region of interest" description="Disordered" evidence="1">
    <location>
        <begin position="182"/>
        <end position="217"/>
    </location>
</feature>
<keyword evidence="2" id="KW-0966">Cell projection</keyword>
<dbReference type="RefSeq" id="WP_183625904.1">
    <property type="nucleotide sequence ID" value="NZ_JACHWJ010000004.1"/>
</dbReference>
<dbReference type="GO" id="GO:0016887">
    <property type="term" value="F:ATP hydrolysis activity"/>
    <property type="evidence" value="ECO:0007669"/>
    <property type="project" value="TreeGrafter"/>
</dbReference>
<evidence type="ECO:0000256" key="1">
    <source>
        <dbReference type="SAM" id="MobiDB-lite"/>
    </source>
</evidence>
<evidence type="ECO:0000313" key="3">
    <source>
        <dbReference type="Proteomes" id="UP000545286"/>
    </source>
</evidence>
<dbReference type="SUPFAM" id="SSF52540">
    <property type="entry name" value="P-loop containing nucleoside triphosphate hydrolases"/>
    <property type="match status" value="1"/>
</dbReference>
<comment type="caution">
    <text evidence="2">The sequence shown here is derived from an EMBL/GenBank/DDBJ whole genome shotgun (WGS) entry which is preliminary data.</text>
</comment>
<feature type="region of interest" description="Disordered" evidence="1">
    <location>
        <begin position="230"/>
        <end position="303"/>
    </location>
</feature>
<dbReference type="PANTHER" id="PTHR43384:SF14">
    <property type="entry name" value="ESX-1 SECRETION-ASSOCIATED PROTEIN ESPI"/>
    <property type="match status" value="1"/>
</dbReference>
<dbReference type="GO" id="GO:0009898">
    <property type="term" value="C:cytoplasmic side of plasma membrane"/>
    <property type="evidence" value="ECO:0007669"/>
    <property type="project" value="TreeGrafter"/>
</dbReference>
<dbReference type="AlphaFoldDB" id="A0A7W4UQJ1"/>
<feature type="compositionally biased region" description="Low complexity" evidence="1">
    <location>
        <begin position="197"/>
        <end position="217"/>
    </location>
</feature>
<gene>
    <name evidence="2" type="ORF">FHX72_002892</name>
</gene>
<dbReference type="GO" id="GO:0051782">
    <property type="term" value="P:negative regulation of cell division"/>
    <property type="evidence" value="ECO:0007669"/>
    <property type="project" value="TreeGrafter"/>
</dbReference>
<dbReference type="Gene3D" id="3.40.50.300">
    <property type="entry name" value="P-loop containing nucleotide triphosphate hydrolases"/>
    <property type="match status" value="1"/>
</dbReference>
<dbReference type="Proteomes" id="UP000545286">
    <property type="component" value="Unassembled WGS sequence"/>
</dbReference>
<dbReference type="GO" id="GO:0005829">
    <property type="term" value="C:cytosol"/>
    <property type="evidence" value="ECO:0007669"/>
    <property type="project" value="TreeGrafter"/>
</dbReference>
<accession>A0A7W4UQJ1</accession>
<keyword evidence="2" id="KW-0282">Flagellum</keyword>
<dbReference type="PANTHER" id="PTHR43384">
    <property type="entry name" value="SEPTUM SITE-DETERMINING PROTEIN MIND HOMOLOG, CHLOROPLASTIC-RELATED"/>
    <property type="match status" value="1"/>
</dbReference>
<dbReference type="InterPro" id="IPR027417">
    <property type="entry name" value="P-loop_NTPase"/>
</dbReference>
<feature type="compositionally biased region" description="Basic and acidic residues" evidence="1">
    <location>
        <begin position="241"/>
        <end position="251"/>
    </location>
</feature>